<evidence type="ECO:0000313" key="2">
    <source>
        <dbReference type="Proteomes" id="UP001553843"/>
    </source>
</evidence>
<dbReference type="SUPFAM" id="SSF51905">
    <property type="entry name" value="FAD/NAD(P)-binding domain"/>
    <property type="match status" value="1"/>
</dbReference>
<accession>A0ABV3LXD9</accession>
<gene>
    <name evidence="1" type="ORF">AB0887_19520</name>
</gene>
<dbReference type="Proteomes" id="UP001553843">
    <property type="component" value="Unassembled WGS sequence"/>
</dbReference>
<dbReference type="EMBL" id="JBEYRS010000007">
    <property type="protein sequence ID" value="MEW2364115.1"/>
    <property type="molecule type" value="Genomic_DNA"/>
</dbReference>
<dbReference type="Pfam" id="PF13738">
    <property type="entry name" value="Pyr_redox_3"/>
    <property type="match status" value="1"/>
</dbReference>
<comment type="caution">
    <text evidence="1">The sequence shown here is derived from an EMBL/GenBank/DDBJ whole genome shotgun (WGS) entry which is preliminary data.</text>
</comment>
<keyword evidence="2" id="KW-1185">Reference proteome</keyword>
<dbReference type="EC" id="1.14.13.-" evidence="1"/>
<dbReference type="PANTHER" id="PTHR42877:SF4">
    <property type="entry name" value="FAD_NAD(P)-BINDING DOMAIN-CONTAINING PROTEIN-RELATED"/>
    <property type="match status" value="1"/>
</dbReference>
<proteinExistence type="predicted"/>
<dbReference type="PANTHER" id="PTHR42877">
    <property type="entry name" value="L-ORNITHINE N(5)-MONOOXYGENASE-RELATED"/>
    <property type="match status" value="1"/>
</dbReference>
<dbReference type="InterPro" id="IPR036188">
    <property type="entry name" value="FAD/NAD-bd_sf"/>
</dbReference>
<sequence length="489" mass="54465">MTMDEDFEVVIIGAGMSGLGMAARLKEAGRHGFTVLEKAGSIGGTWRDNTYPGAACDVQSHLYWYSFGEQPDWSRTYAGQPEILRNLQRFAAHHRLDEHIRLGVEVTQATWSDEDGRWLLRTSRGERLRARVLITAWGQLDRPAWARIEGVDTFAGTQVHTARWPADLEVTGKRVACIGSAASAVQLVPALAGATERLTVFQRSANYLLPRQDRALTDDERAALLAAPHRYAALREDMYRERDGWAAGLRDDGNPVRDEFQRVAGEHLAAQVADDGLRDRLAPDHAFGCKRVLISDDYYPALTRDDVELVTEPIARIEPEGIRTTDGQRYDVDVIVHATGFQPLDRTGGVEIVGRNLLALREAWKEGPEAYLGMAVNGFPNMFMLYGPNTNLGHHSILFMVECQIDYVLQALGALDTGDTGEARTLDVIAEVQRRYNDELRRDLAGTAFAAGCGSWYTTDEGRVVNNWPSSIESYRERTAVFTPQDYHG</sequence>
<name>A0ABV3LXD9_9ACTN</name>
<organism evidence="1 2">
    <name type="scientific">Streptomyces huasconensis</name>
    <dbReference type="NCBI Taxonomy" id="1854574"/>
    <lineage>
        <taxon>Bacteria</taxon>
        <taxon>Bacillati</taxon>
        <taxon>Actinomycetota</taxon>
        <taxon>Actinomycetes</taxon>
        <taxon>Kitasatosporales</taxon>
        <taxon>Streptomycetaceae</taxon>
        <taxon>Streptomyces</taxon>
    </lineage>
</organism>
<dbReference type="Gene3D" id="3.50.50.60">
    <property type="entry name" value="FAD/NAD(P)-binding domain"/>
    <property type="match status" value="2"/>
</dbReference>
<keyword evidence="1" id="KW-0560">Oxidoreductase</keyword>
<protein>
    <submittedName>
        <fullName evidence="1">NAD(P)/FAD-dependent oxidoreductase</fullName>
        <ecNumber evidence="1">1.14.13.-</ecNumber>
    </submittedName>
</protein>
<dbReference type="InterPro" id="IPR051209">
    <property type="entry name" value="FAD-bind_Monooxygenase_sf"/>
</dbReference>
<dbReference type="RefSeq" id="WP_359779977.1">
    <property type="nucleotide sequence ID" value="NZ_JBEYRR010000007.1"/>
</dbReference>
<evidence type="ECO:0000313" key="1">
    <source>
        <dbReference type="EMBL" id="MEW2364115.1"/>
    </source>
</evidence>
<reference evidence="1 2" key="1">
    <citation type="submission" date="2024-06" db="EMBL/GenBank/DDBJ databases">
        <title>The Natural Products Discovery Center: Release of the First 8490 Sequenced Strains for Exploring Actinobacteria Biosynthetic Diversity.</title>
        <authorList>
            <person name="Kalkreuter E."/>
            <person name="Kautsar S.A."/>
            <person name="Yang D."/>
            <person name="Bader C.D."/>
            <person name="Teijaro C.N."/>
            <person name="Fluegel L."/>
            <person name="Davis C.M."/>
            <person name="Simpson J.R."/>
            <person name="Lauterbach L."/>
            <person name="Steele A.D."/>
            <person name="Gui C."/>
            <person name="Meng S."/>
            <person name="Li G."/>
            <person name="Viehrig K."/>
            <person name="Ye F."/>
            <person name="Su P."/>
            <person name="Kiefer A.F."/>
            <person name="Nichols A."/>
            <person name="Cepeda A.J."/>
            <person name="Yan W."/>
            <person name="Fan B."/>
            <person name="Jiang Y."/>
            <person name="Adhikari A."/>
            <person name="Zheng C.-J."/>
            <person name="Schuster L."/>
            <person name="Cowan T.M."/>
            <person name="Smanski M.J."/>
            <person name="Chevrette M.G."/>
            <person name="De Carvalho L.P.S."/>
            <person name="Shen B."/>
        </authorList>
    </citation>
    <scope>NUCLEOTIDE SEQUENCE [LARGE SCALE GENOMIC DNA]</scope>
    <source>
        <strain evidence="1 2">NPDC047833</strain>
    </source>
</reference>
<dbReference type="GO" id="GO:0016491">
    <property type="term" value="F:oxidoreductase activity"/>
    <property type="evidence" value="ECO:0007669"/>
    <property type="project" value="UniProtKB-KW"/>
</dbReference>